<feature type="region of interest" description="Disordered" evidence="1">
    <location>
        <begin position="27"/>
        <end position="67"/>
    </location>
</feature>
<feature type="signal peptide" evidence="2">
    <location>
        <begin position="1"/>
        <end position="23"/>
    </location>
</feature>
<evidence type="ECO:0000256" key="2">
    <source>
        <dbReference type="SAM" id="SignalP"/>
    </source>
</evidence>
<evidence type="ECO:0000313" key="4">
    <source>
        <dbReference type="Proteomes" id="UP000030763"/>
    </source>
</evidence>
<feature type="region of interest" description="Disordered" evidence="1">
    <location>
        <begin position="127"/>
        <end position="225"/>
    </location>
</feature>
<dbReference type="EMBL" id="HG718972">
    <property type="protein sequence ID" value="CDJ56535.1"/>
    <property type="molecule type" value="Genomic_DNA"/>
</dbReference>
<reference evidence="3" key="2">
    <citation type="submission" date="2013-10" db="EMBL/GenBank/DDBJ databases">
        <authorList>
            <person name="Aslett M."/>
        </authorList>
    </citation>
    <scope>NUCLEOTIDE SEQUENCE [LARGE SCALE GENOMIC DNA]</scope>
    <source>
        <strain evidence="3">Weybridge</strain>
    </source>
</reference>
<feature type="chain" id="PRO_5004674496" evidence="2">
    <location>
        <begin position="24"/>
        <end position="225"/>
    </location>
</feature>
<sequence>MRRLWIAFLLAAAVPLAAPRALASEFEGGKDHGRQSPEGPFGGLSSPPTAQSGKLTPPHEENSGVSGDPWSFIAPLMPAVRAIGEMFKPIIDASGFEQDIGDIIAALNETSRNPLFLFGIEDTPPLTEGLVKNPPMHHGTVQRQQQNSSTSAQLKPSSQPRGSPLLSFRGLFSQDQGAPETQAGPEDGVQTHTAFEKDHRPVQSEEEVDDSSLWRQWDREELDLL</sequence>
<evidence type="ECO:0000313" key="3">
    <source>
        <dbReference type="EMBL" id="CDJ56535.1"/>
    </source>
</evidence>
<proteinExistence type="predicted"/>
<dbReference type="VEuPathDB" id="ToxoDB:EMWEY_00003290"/>
<reference evidence="3" key="1">
    <citation type="submission" date="2013-10" db="EMBL/GenBank/DDBJ databases">
        <title>Genomic analysis of the causative agents of coccidiosis in chickens.</title>
        <authorList>
            <person name="Reid A.J."/>
            <person name="Blake D."/>
            <person name="Billington K."/>
            <person name="Browne H."/>
            <person name="Dunn M."/>
            <person name="Hung S."/>
            <person name="Kawahara F."/>
            <person name="Miranda-Saavedra D."/>
            <person name="Mourier T."/>
            <person name="Nagra H."/>
            <person name="Otto T.D."/>
            <person name="Rawlings N."/>
            <person name="Sanchez A."/>
            <person name="Sanders M."/>
            <person name="Subramaniam C."/>
            <person name="Tay Y."/>
            <person name="Dear P."/>
            <person name="Doerig C."/>
            <person name="Gruber A."/>
            <person name="Parkinson J."/>
            <person name="Shirley M."/>
            <person name="Wan K.L."/>
            <person name="Berriman M."/>
            <person name="Tomley F."/>
            <person name="Pain A."/>
        </authorList>
    </citation>
    <scope>NUCLEOTIDE SEQUENCE [LARGE SCALE GENOMIC DNA]</scope>
    <source>
        <strain evidence="3">Weybridge</strain>
    </source>
</reference>
<dbReference type="AlphaFoldDB" id="U6M4F6"/>
<name>U6M4F6_EIMMA</name>
<keyword evidence="4" id="KW-1185">Reference proteome</keyword>
<feature type="compositionally biased region" description="Polar residues" evidence="1">
    <location>
        <begin position="141"/>
        <end position="161"/>
    </location>
</feature>
<protein>
    <submittedName>
        <fullName evidence="3">Uncharacterized protein</fullName>
    </submittedName>
</protein>
<dbReference type="OMA" id="PHEENSG"/>
<dbReference type="OrthoDB" id="347771at2759"/>
<dbReference type="RefSeq" id="XP_013333186.1">
    <property type="nucleotide sequence ID" value="XM_013477732.1"/>
</dbReference>
<feature type="compositionally biased region" description="Basic and acidic residues" evidence="1">
    <location>
        <begin position="194"/>
        <end position="203"/>
    </location>
</feature>
<dbReference type="Proteomes" id="UP000030763">
    <property type="component" value="Unassembled WGS sequence"/>
</dbReference>
<accession>U6M4F6</accession>
<organism evidence="3 4">
    <name type="scientific">Eimeria maxima</name>
    <name type="common">Coccidian parasite</name>
    <dbReference type="NCBI Taxonomy" id="5804"/>
    <lineage>
        <taxon>Eukaryota</taxon>
        <taxon>Sar</taxon>
        <taxon>Alveolata</taxon>
        <taxon>Apicomplexa</taxon>
        <taxon>Conoidasida</taxon>
        <taxon>Coccidia</taxon>
        <taxon>Eucoccidiorida</taxon>
        <taxon>Eimeriorina</taxon>
        <taxon>Eimeriidae</taxon>
        <taxon>Eimeria</taxon>
    </lineage>
</organism>
<dbReference type="GeneID" id="25334315"/>
<keyword evidence="2" id="KW-0732">Signal</keyword>
<gene>
    <name evidence="3" type="ORF">EMWEY_00003290</name>
</gene>
<evidence type="ECO:0000256" key="1">
    <source>
        <dbReference type="SAM" id="MobiDB-lite"/>
    </source>
</evidence>